<dbReference type="Proteomes" id="UP001224122">
    <property type="component" value="Unassembled WGS sequence"/>
</dbReference>
<organism evidence="1 2">
    <name type="scientific">Neobacillus ginsengisoli</name>
    <dbReference type="NCBI Taxonomy" id="904295"/>
    <lineage>
        <taxon>Bacteria</taxon>
        <taxon>Bacillati</taxon>
        <taxon>Bacillota</taxon>
        <taxon>Bacilli</taxon>
        <taxon>Bacillales</taxon>
        <taxon>Bacillaceae</taxon>
        <taxon>Neobacillus</taxon>
    </lineage>
</organism>
<protein>
    <submittedName>
        <fullName evidence="1">Uncharacterized protein</fullName>
    </submittedName>
</protein>
<keyword evidence="2" id="KW-1185">Reference proteome</keyword>
<gene>
    <name evidence="1" type="ORF">J2S10_001614</name>
</gene>
<evidence type="ECO:0000313" key="2">
    <source>
        <dbReference type="Proteomes" id="UP001224122"/>
    </source>
</evidence>
<evidence type="ECO:0000313" key="1">
    <source>
        <dbReference type="EMBL" id="MDQ0198473.1"/>
    </source>
</evidence>
<comment type="caution">
    <text evidence="1">The sequence shown here is derived from an EMBL/GenBank/DDBJ whole genome shotgun (WGS) entry which is preliminary data.</text>
</comment>
<name>A0ABT9XSF3_9BACI</name>
<accession>A0ABT9XSF3</accession>
<sequence>MDLEPVWQVFINQLLLCDFISYAYWKKITGIPFLYINSLDGTSHCEIDKEIIKCSALVSKGKRLYSETIFVRKEAGLYVYRHRFYVPQEKMFCCGNLCADCMRLKK</sequence>
<dbReference type="EMBL" id="JAUSTW010000002">
    <property type="protein sequence ID" value="MDQ0198473.1"/>
    <property type="molecule type" value="Genomic_DNA"/>
</dbReference>
<proteinExistence type="predicted"/>
<reference evidence="1 2" key="1">
    <citation type="submission" date="2023-07" db="EMBL/GenBank/DDBJ databases">
        <title>Genomic Encyclopedia of Type Strains, Phase IV (KMG-IV): sequencing the most valuable type-strain genomes for metagenomic binning, comparative biology and taxonomic classification.</title>
        <authorList>
            <person name="Goeker M."/>
        </authorList>
    </citation>
    <scope>NUCLEOTIDE SEQUENCE [LARGE SCALE GENOMIC DNA]</scope>
    <source>
        <strain evidence="1 2">DSM 27594</strain>
    </source>
</reference>